<keyword evidence="8" id="KW-1185">Reference proteome</keyword>
<dbReference type="PANTHER" id="PTHR22906:SF43">
    <property type="entry name" value="PROPERDIN"/>
    <property type="match status" value="1"/>
</dbReference>
<keyword evidence="4" id="KW-0677">Repeat</keyword>
<evidence type="ECO:0000256" key="3">
    <source>
        <dbReference type="ARBA" id="ARBA00022729"/>
    </source>
</evidence>
<evidence type="ECO:0000313" key="8">
    <source>
        <dbReference type="Proteomes" id="UP001374579"/>
    </source>
</evidence>
<evidence type="ECO:0000256" key="6">
    <source>
        <dbReference type="SAM" id="SignalP"/>
    </source>
</evidence>
<comment type="caution">
    <text evidence="7">The sequence shown here is derived from an EMBL/GenBank/DDBJ whole genome shotgun (WGS) entry which is preliminary data.</text>
</comment>
<dbReference type="InterPro" id="IPR000884">
    <property type="entry name" value="TSP1_rpt"/>
</dbReference>
<protein>
    <recommendedName>
        <fullName evidence="9">Coadhesin-like</fullName>
    </recommendedName>
</protein>
<dbReference type="AlphaFoldDB" id="A0AAN9B088"/>
<organism evidence="7 8">
    <name type="scientific">Littorina saxatilis</name>
    <dbReference type="NCBI Taxonomy" id="31220"/>
    <lineage>
        <taxon>Eukaryota</taxon>
        <taxon>Metazoa</taxon>
        <taxon>Spiralia</taxon>
        <taxon>Lophotrochozoa</taxon>
        <taxon>Mollusca</taxon>
        <taxon>Gastropoda</taxon>
        <taxon>Caenogastropoda</taxon>
        <taxon>Littorinimorpha</taxon>
        <taxon>Littorinoidea</taxon>
        <taxon>Littorinidae</taxon>
        <taxon>Littorina</taxon>
    </lineage>
</organism>
<dbReference type="SUPFAM" id="SSF82895">
    <property type="entry name" value="TSP-1 type 1 repeat"/>
    <property type="match status" value="4"/>
</dbReference>
<dbReference type="PANTHER" id="PTHR22906">
    <property type="entry name" value="PROPERDIN"/>
    <property type="match status" value="1"/>
</dbReference>
<evidence type="ECO:0000256" key="1">
    <source>
        <dbReference type="ARBA" id="ARBA00004613"/>
    </source>
</evidence>
<proteinExistence type="predicted"/>
<reference evidence="7 8" key="1">
    <citation type="submission" date="2024-02" db="EMBL/GenBank/DDBJ databases">
        <title>Chromosome-scale genome assembly of the rough periwinkle Littorina saxatilis.</title>
        <authorList>
            <person name="De Jode A."/>
            <person name="Faria R."/>
            <person name="Formenti G."/>
            <person name="Sims Y."/>
            <person name="Smith T.P."/>
            <person name="Tracey A."/>
            <person name="Wood J.M.D."/>
            <person name="Zagrodzka Z.B."/>
            <person name="Johannesson K."/>
            <person name="Butlin R.K."/>
            <person name="Leder E.H."/>
        </authorList>
    </citation>
    <scope>NUCLEOTIDE SEQUENCE [LARGE SCALE GENOMIC DNA]</scope>
    <source>
        <strain evidence="7">Snail1</strain>
        <tissue evidence="7">Muscle</tissue>
    </source>
</reference>
<keyword evidence="2" id="KW-0964">Secreted</keyword>
<dbReference type="SMART" id="SM00209">
    <property type="entry name" value="TSP1"/>
    <property type="match status" value="4"/>
</dbReference>
<name>A0AAN9B088_9CAEN</name>
<dbReference type="FunFam" id="2.20.100.10:FF:000001">
    <property type="entry name" value="semaphorin-5A isoform X1"/>
    <property type="match status" value="2"/>
</dbReference>
<dbReference type="Pfam" id="PF00090">
    <property type="entry name" value="TSP_1"/>
    <property type="match status" value="4"/>
</dbReference>
<dbReference type="PROSITE" id="PS50092">
    <property type="entry name" value="TSP1"/>
    <property type="match status" value="4"/>
</dbReference>
<evidence type="ECO:0000256" key="5">
    <source>
        <dbReference type="ARBA" id="ARBA00023157"/>
    </source>
</evidence>
<keyword evidence="3 6" id="KW-0732">Signal</keyword>
<evidence type="ECO:0008006" key="9">
    <source>
        <dbReference type="Google" id="ProtNLM"/>
    </source>
</evidence>
<feature type="chain" id="PRO_5042914111" description="Coadhesin-like" evidence="6">
    <location>
        <begin position="23"/>
        <end position="336"/>
    </location>
</feature>
<evidence type="ECO:0000256" key="2">
    <source>
        <dbReference type="ARBA" id="ARBA00022525"/>
    </source>
</evidence>
<dbReference type="Proteomes" id="UP001374579">
    <property type="component" value="Unassembled WGS sequence"/>
</dbReference>
<sequence>MANVLLLSLVVLLAVVVFPASGLTCSYSCTKYSWAYKSCGTWGWGRCGYHKSYTGTCYRTCRNGGWTAWTTYSYSTCTKTCGTGYRNRYQRRSCTNPSPYGGGKSCYGGSTQSVRESCNTHSCKVNGAWSSWSYSSYGTCSVTCGGGTRTRTDRRTCSNPYPRYGGRACYGNSYKYTKYSCNTKVCIIHGGWSSWSSVSSGACSRSCGSGYQTRKYRRTCTNPVPKNGGRVCSGDNALTTVTACNTQNCPINGGWSCWTTTTGSCSKTCGRGVRVLTDKRTCTNPAPQYKGTACSGSSTRTRNEICNNLVPCGGQLKQRGKGCMTRVCNVARTIAL</sequence>
<dbReference type="InterPro" id="IPR036383">
    <property type="entry name" value="TSP1_rpt_sf"/>
</dbReference>
<dbReference type="EMBL" id="JBAMIC010000018">
    <property type="protein sequence ID" value="KAK7095379.1"/>
    <property type="molecule type" value="Genomic_DNA"/>
</dbReference>
<dbReference type="InterPro" id="IPR052065">
    <property type="entry name" value="Compl_asym_regulator"/>
</dbReference>
<keyword evidence="5" id="KW-1015">Disulfide bond</keyword>
<dbReference type="Gene3D" id="2.20.100.10">
    <property type="entry name" value="Thrombospondin type-1 (TSP1) repeat"/>
    <property type="match status" value="4"/>
</dbReference>
<gene>
    <name evidence="7" type="ORF">V1264_006796</name>
</gene>
<feature type="signal peptide" evidence="6">
    <location>
        <begin position="1"/>
        <end position="22"/>
    </location>
</feature>
<accession>A0AAN9B088</accession>
<comment type="subcellular location">
    <subcellularLocation>
        <location evidence="1">Secreted</location>
    </subcellularLocation>
</comment>
<evidence type="ECO:0000256" key="4">
    <source>
        <dbReference type="ARBA" id="ARBA00022737"/>
    </source>
</evidence>
<evidence type="ECO:0000313" key="7">
    <source>
        <dbReference type="EMBL" id="KAK7095379.1"/>
    </source>
</evidence>